<dbReference type="RefSeq" id="WP_135338850.1">
    <property type="nucleotide sequence ID" value="NZ_JBHLTX010000013.1"/>
</dbReference>
<dbReference type="PROSITE" id="PS50995">
    <property type="entry name" value="HTH_MARR_2"/>
    <property type="match status" value="1"/>
</dbReference>
<dbReference type="Proteomes" id="UP000297948">
    <property type="component" value="Unassembled WGS sequence"/>
</dbReference>
<evidence type="ECO:0000256" key="1">
    <source>
        <dbReference type="ARBA" id="ARBA00023015"/>
    </source>
</evidence>
<keyword evidence="2" id="KW-0238">DNA-binding</keyword>
<evidence type="ECO:0000256" key="2">
    <source>
        <dbReference type="ARBA" id="ARBA00023125"/>
    </source>
</evidence>
<dbReference type="InterPro" id="IPR000835">
    <property type="entry name" value="HTH_MarR-typ"/>
</dbReference>
<keyword evidence="3" id="KW-0804">Transcription</keyword>
<reference evidence="5 6" key="1">
    <citation type="submission" date="2019-03" db="EMBL/GenBank/DDBJ databases">
        <authorList>
            <person name="Gonzalez-Pimentel J.L."/>
        </authorList>
    </citation>
    <scope>NUCLEOTIDE SEQUENCE [LARGE SCALE GENOMIC DNA]</scope>
    <source>
        <strain evidence="5 6">JCM 31289</strain>
    </source>
</reference>
<keyword evidence="1" id="KW-0805">Transcription regulation</keyword>
<feature type="domain" description="HTH marR-type" evidence="4">
    <location>
        <begin position="1"/>
        <end position="133"/>
    </location>
</feature>
<proteinExistence type="predicted"/>
<gene>
    <name evidence="5" type="ORF">E4099_11230</name>
</gene>
<evidence type="ECO:0000259" key="4">
    <source>
        <dbReference type="PROSITE" id="PS50995"/>
    </source>
</evidence>
<accession>A0A4Z0H8C1</accession>
<dbReference type="PANTHER" id="PTHR42756:SF1">
    <property type="entry name" value="TRANSCRIPTIONAL REPRESSOR OF EMRAB OPERON"/>
    <property type="match status" value="1"/>
</dbReference>
<organism evidence="5 6">
    <name type="scientific">Streptomyces palmae</name>
    <dbReference type="NCBI Taxonomy" id="1701085"/>
    <lineage>
        <taxon>Bacteria</taxon>
        <taxon>Bacillati</taxon>
        <taxon>Actinomycetota</taxon>
        <taxon>Actinomycetes</taxon>
        <taxon>Kitasatosporales</taxon>
        <taxon>Streptomycetaceae</taxon>
        <taxon>Streptomyces</taxon>
    </lineage>
</organism>
<protein>
    <submittedName>
        <fullName evidence="5">MarR family transcriptional regulator</fullName>
    </submittedName>
</protein>
<dbReference type="GO" id="GO:0003700">
    <property type="term" value="F:DNA-binding transcription factor activity"/>
    <property type="evidence" value="ECO:0007669"/>
    <property type="project" value="InterPro"/>
</dbReference>
<dbReference type="EMBL" id="SRID01000077">
    <property type="protein sequence ID" value="TGB12355.1"/>
    <property type="molecule type" value="Genomic_DNA"/>
</dbReference>
<dbReference type="InterPro" id="IPR036388">
    <property type="entry name" value="WH-like_DNA-bd_sf"/>
</dbReference>
<dbReference type="GO" id="GO:0003677">
    <property type="term" value="F:DNA binding"/>
    <property type="evidence" value="ECO:0007669"/>
    <property type="project" value="UniProtKB-KW"/>
</dbReference>
<evidence type="ECO:0000313" key="5">
    <source>
        <dbReference type="EMBL" id="TGB12355.1"/>
    </source>
</evidence>
<dbReference type="PRINTS" id="PR00598">
    <property type="entry name" value="HTHMARR"/>
</dbReference>
<dbReference type="Pfam" id="PF01047">
    <property type="entry name" value="MarR"/>
    <property type="match status" value="1"/>
</dbReference>
<dbReference type="AlphaFoldDB" id="A0A4Z0H8C1"/>
<sequence>MSEFLDLHGRTSKVLRALADAAMRRHGLHIGQDHLLAMLWERDGSTPGEVATALNVTTPTVVKMADRMTATGLLTRRRDDRDNRLVRLWLTDTGRALQKPIEAERRLIEEKVTADLTETERASLVNALAKVYRTASELLSEPIDHSDSAIT</sequence>
<evidence type="ECO:0000313" key="6">
    <source>
        <dbReference type="Proteomes" id="UP000297948"/>
    </source>
</evidence>
<dbReference type="PANTHER" id="PTHR42756">
    <property type="entry name" value="TRANSCRIPTIONAL REGULATOR, MARR"/>
    <property type="match status" value="1"/>
</dbReference>
<name>A0A4Z0H8C1_9ACTN</name>
<dbReference type="SMART" id="SM00347">
    <property type="entry name" value="HTH_MARR"/>
    <property type="match status" value="1"/>
</dbReference>
<evidence type="ECO:0000256" key="3">
    <source>
        <dbReference type="ARBA" id="ARBA00023163"/>
    </source>
</evidence>
<comment type="caution">
    <text evidence="5">The sequence shown here is derived from an EMBL/GenBank/DDBJ whole genome shotgun (WGS) entry which is preliminary data.</text>
</comment>
<dbReference type="SUPFAM" id="SSF46785">
    <property type="entry name" value="Winged helix' DNA-binding domain"/>
    <property type="match status" value="1"/>
</dbReference>
<dbReference type="InterPro" id="IPR036390">
    <property type="entry name" value="WH_DNA-bd_sf"/>
</dbReference>
<keyword evidence="6" id="KW-1185">Reference proteome</keyword>
<dbReference type="OrthoDB" id="3177763at2"/>
<dbReference type="Gene3D" id="1.10.10.10">
    <property type="entry name" value="Winged helix-like DNA-binding domain superfamily/Winged helix DNA-binding domain"/>
    <property type="match status" value="1"/>
</dbReference>